<feature type="region of interest" description="Disordered" evidence="1">
    <location>
        <begin position="1"/>
        <end position="29"/>
    </location>
</feature>
<dbReference type="PANTHER" id="PTHR38696:SF1">
    <property type="entry name" value="MEDIATOR OF RNA POLYMERASE II TRANSCRIPTION SUBUNIT 13"/>
    <property type="match status" value="1"/>
</dbReference>
<reference evidence="2 3" key="1">
    <citation type="submission" date="2016-03" db="EMBL/GenBank/DDBJ databases">
        <title>Whole genome sequencing of Grifola frondosa 9006-11.</title>
        <authorList>
            <person name="Min B."/>
            <person name="Park H."/>
            <person name="Kim J.-G."/>
            <person name="Cho H."/>
            <person name="Oh Y.-L."/>
            <person name="Kong W.-S."/>
            <person name="Choi I.-G."/>
        </authorList>
    </citation>
    <scope>NUCLEOTIDE SEQUENCE [LARGE SCALE GENOMIC DNA]</scope>
    <source>
        <strain evidence="2 3">9006-11</strain>
    </source>
</reference>
<dbReference type="Proteomes" id="UP000092993">
    <property type="component" value="Unassembled WGS sequence"/>
</dbReference>
<name>A0A1C7MSW9_GRIFR</name>
<dbReference type="EMBL" id="LUGG01000001">
    <property type="protein sequence ID" value="OBZ79983.1"/>
    <property type="molecule type" value="Genomic_DNA"/>
</dbReference>
<comment type="caution">
    <text evidence="2">The sequence shown here is derived from an EMBL/GenBank/DDBJ whole genome shotgun (WGS) entry which is preliminary data.</text>
</comment>
<dbReference type="PANTHER" id="PTHR38696">
    <property type="entry name" value="MEDIATOR OF RNA POLYMERASE II TRANSCRIPTION SUBUNIT 13"/>
    <property type="match status" value="1"/>
</dbReference>
<accession>A0A1C7MSW9</accession>
<dbReference type="OrthoDB" id="3358646at2759"/>
<protein>
    <submittedName>
        <fullName evidence="2">Uncharacterized protein</fullName>
    </submittedName>
</protein>
<evidence type="ECO:0000313" key="3">
    <source>
        <dbReference type="Proteomes" id="UP000092993"/>
    </source>
</evidence>
<evidence type="ECO:0000256" key="1">
    <source>
        <dbReference type="SAM" id="MobiDB-lite"/>
    </source>
</evidence>
<dbReference type="AlphaFoldDB" id="A0A1C7MSW9"/>
<evidence type="ECO:0000313" key="2">
    <source>
        <dbReference type="EMBL" id="OBZ79983.1"/>
    </source>
</evidence>
<dbReference type="OMA" id="RPWANIK"/>
<gene>
    <name evidence="2" type="ORF">A0H81_00707</name>
</gene>
<sequence length="322" mass="35994">MAQLSTPPLLRHSIPPSPTSSVNPNNSQFTPRKEFIREQRVISTFSLLTLSGTGAVRLYSFPAAVISALRRLFDHQNLIVSVREHASNNFFEFSLDRRPWANIKKLESEKLIVGIVSLILQHGYSFLSTIDYGREHDDCIAIAFSKPLSVPPSSSAIPLPNGSITSLPQPSRTLFAISFPSNTVLHIIDPPLHSTPAILQAVRNAWPRGVADEKKLGDSYIFKMKGYKWFQENTFATDSLRQILSLLSALDRHAFKLLTSLCLTKRSRLKDLWIFTGPTDDFPSNESAPSTPGNLSLELNREITPQSYSANVYVQLVRIFDS</sequence>
<keyword evidence="3" id="KW-1185">Reference proteome</keyword>
<organism evidence="2 3">
    <name type="scientific">Grifola frondosa</name>
    <name type="common">Maitake</name>
    <name type="synonym">Polyporus frondosus</name>
    <dbReference type="NCBI Taxonomy" id="5627"/>
    <lineage>
        <taxon>Eukaryota</taxon>
        <taxon>Fungi</taxon>
        <taxon>Dikarya</taxon>
        <taxon>Basidiomycota</taxon>
        <taxon>Agaricomycotina</taxon>
        <taxon>Agaricomycetes</taxon>
        <taxon>Polyporales</taxon>
        <taxon>Grifolaceae</taxon>
        <taxon>Grifola</taxon>
    </lineage>
</organism>
<proteinExistence type="predicted"/>